<dbReference type="SUPFAM" id="SSF101386">
    <property type="entry name" value="all-alpha NTP pyrophosphatases"/>
    <property type="match status" value="1"/>
</dbReference>
<dbReference type="PANTHER" id="PTHR46523:SF1">
    <property type="entry name" value="DCTP PYROPHOSPHATASE 1"/>
    <property type="match status" value="1"/>
</dbReference>
<dbReference type="GO" id="GO:0047429">
    <property type="term" value="F:nucleoside triphosphate diphosphatase activity"/>
    <property type="evidence" value="ECO:0007669"/>
    <property type="project" value="InterPro"/>
</dbReference>
<dbReference type="GO" id="GO:0009143">
    <property type="term" value="P:nucleoside triphosphate catabolic process"/>
    <property type="evidence" value="ECO:0007669"/>
    <property type="project" value="InterPro"/>
</dbReference>
<keyword evidence="1" id="KW-0378">Hydrolase</keyword>
<evidence type="ECO:0000313" key="1">
    <source>
        <dbReference type="EMBL" id="MDP9894132.1"/>
    </source>
</evidence>
<dbReference type="InterPro" id="IPR052555">
    <property type="entry name" value="dCTP_Pyrophosphatase"/>
</dbReference>
<organism evidence="1 2">
    <name type="scientific">Variovorax boronicumulans</name>
    <dbReference type="NCBI Taxonomy" id="436515"/>
    <lineage>
        <taxon>Bacteria</taxon>
        <taxon>Pseudomonadati</taxon>
        <taxon>Pseudomonadota</taxon>
        <taxon>Betaproteobacteria</taxon>
        <taxon>Burkholderiales</taxon>
        <taxon>Comamonadaceae</taxon>
        <taxon>Variovorax</taxon>
    </lineage>
</organism>
<dbReference type="PIRSF" id="PIRSF029826">
    <property type="entry name" value="UCP029826_pph"/>
    <property type="match status" value="1"/>
</dbReference>
<name>A0AAW8D2B7_9BURK</name>
<dbReference type="EMBL" id="JAUSRD010000007">
    <property type="protein sequence ID" value="MDP9894132.1"/>
    <property type="molecule type" value="Genomic_DNA"/>
</dbReference>
<dbReference type="AlphaFoldDB" id="A0AAW8D2B7"/>
<dbReference type="Pfam" id="PF12643">
    <property type="entry name" value="MazG-like"/>
    <property type="match status" value="1"/>
</dbReference>
<protein>
    <submittedName>
        <fullName evidence="1">NTP pyrophosphatase (Non-canonical NTP hydrolase)</fullName>
    </submittedName>
</protein>
<comment type="caution">
    <text evidence="1">The sequence shown here is derived from an EMBL/GenBank/DDBJ whole genome shotgun (WGS) entry which is preliminary data.</text>
</comment>
<dbReference type="Gene3D" id="1.10.287.1080">
    <property type="entry name" value="MazG-like"/>
    <property type="match status" value="1"/>
</dbReference>
<dbReference type="RefSeq" id="WP_307597998.1">
    <property type="nucleotide sequence ID" value="NZ_JAUSRD010000007.1"/>
</dbReference>
<gene>
    <name evidence="1" type="ORF">J2W31_003255</name>
</gene>
<dbReference type="InterPro" id="IPR025984">
    <property type="entry name" value="DCTPP"/>
</dbReference>
<dbReference type="PANTHER" id="PTHR46523">
    <property type="entry name" value="DCTP PYROPHOSPHATASE 1"/>
    <property type="match status" value="1"/>
</dbReference>
<evidence type="ECO:0000313" key="2">
    <source>
        <dbReference type="Proteomes" id="UP001242045"/>
    </source>
</evidence>
<reference evidence="1" key="1">
    <citation type="submission" date="2023-07" db="EMBL/GenBank/DDBJ databases">
        <title>Sorghum-associated microbial communities from plants grown in Nebraska, USA.</title>
        <authorList>
            <person name="Schachtman D."/>
        </authorList>
    </citation>
    <scope>NUCLEOTIDE SEQUENCE</scope>
    <source>
        <strain evidence="1">DS3754</strain>
    </source>
</reference>
<dbReference type="Proteomes" id="UP001242045">
    <property type="component" value="Unassembled WGS sequence"/>
</dbReference>
<dbReference type="CDD" id="cd11537">
    <property type="entry name" value="NTP-PPase_RS21-C6_like"/>
    <property type="match status" value="1"/>
</dbReference>
<proteinExistence type="predicted"/>
<accession>A0AAW8D2B7</accession>
<sequence length="109" mass="12291">MESELKSLVQALRDFAQARAWEPYHSPKNLASALSVEAAELLEHFQWLTEAQSRSLDPEKRAEVGAEMADVFLYLLQLADKLDIDLVDAARRKMIVNARKYPAPLDPPA</sequence>